<protein>
    <submittedName>
        <fullName evidence="3">Chlororespiratory reduction 3</fullName>
    </submittedName>
</protein>
<dbReference type="InterPro" id="IPR038931">
    <property type="entry name" value="CRR3"/>
</dbReference>
<proteinExistence type="predicted"/>
<keyword evidence="2" id="KW-0812">Transmembrane</keyword>
<reference evidence="3" key="1">
    <citation type="journal article" date="2023" name="Science">
        <title>Elucidation of the pathway for biosynthesis of saponin adjuvants from the soapbark tree.</title>
        <authorList>
            <person name="Reed J."/>
            <person name="Orme A."/>
            <person name="El-Demerdash A."/>
            <person name="Owen C."/>
            <person name="Martin L.B.B."/>
            <person name="Misra R.C."/>
            <person name="Kikuchi S."/>
            <person name="Rejzek M."/>
            <person name="Martin A.C."/>
            <person name="Harkess A."/>
            <person name="Leebens-Mack J."/>
            <person name="Louveau T."/>
            <person name="Stephenson M.J."/>
            <person name="Osbourn A."/>
        </authorList>
    </citation>
    <scope>NUCLEOTIDE SEQUENCE</scope>
    <source>
        <strain evidence="3">S10</strain>
    </source>
</reference>
<keyword evidence="2" id="KW-0472">Membrane</keyword>
<feature type="compositionally biased region" description="Low complexity" evidence="1">
    <location>
        <begin position="17"/>
        <end position="30"/>
    </location>
</feature>
<evidence type="ECO:0000313" key="4">
    <source>
        <dbReference type="Proteomes" id="UP001163823"/>
    </source>
</evidence>
<dbReference type="PANTHER" id="PTHR36340:SF1">
    <property type="entry name" value="NAD(P)H DEHYDROGENASE SUBUNIT CRR3, CHLOROPLASTIC-RELATED"/>
    <property type="match status" value="1"/>
</dbReference>
<dbReference type="AlphaFoldDB" id="A0AAD7KNX0"/>
<evidence type="ECO:0000256" key="1">
    <source>
        <dbReference type="SAM" id="MobiDB-lite"/>
    </source>
</evidence>
<dbReference type="PANTHER" id="PTHR36340">
    <property type="entry name" value="NAD(P)H DEHYDROGENASE SUBUNIT CRR3, CHLOROPLASTIC-RELATED"/>
    <property type="match status" value="1"/>
</dbReference>
<dbReference type="EMBL" id="JARAOO010000014">
    <property type="protein sequence ID" value="KAJ7942936.1"/>
    <property type="molecule type" value="Genomic_DNA"/>
</dbReference>
<evidence type="ECO:0000256" key="2">
    <source>
        <dbReference type="SAM" id="Phobius"/>
    </source>
</evidence>
<feature type="transmembrane region" description="Helical" evidence="2">
    <location>
        <begin position="124"/>
        <end position="147"/>
    </location>
</feature>
<dbReference type="GO" id="GO:0009535">
    <property type="term" value="C:chloroplast thylakoid membrane"/>
    <property type="evidence" value="ECO:0007669"/>
    <property type="project" value="InterPro"/>
</dbReference>
<keyword evidence="2" id="KW-1133">Transmembrane helix</keyword>
<comment type="caution">
    <text evidence="3">The sequence shown here is derived from an EMBL/GenBank/DDBJ whole genome shotgun (WGS) entry which is preliminary data.</text>
</comment>
<dbReference type="GO" id="GO:0010598">
    <property type="term" value="C:NAD(P)H dehydrogenase complex (plastoquinone)"/>
    <property type="evidence" value="ECO:0007669"/>
    <property type="project" value="InterPro"/>
</dbReference>
<gene>
    <name evidence="3" type="ORF">O6P43_032546</name>
</gene>
<keyword evidence="4" id="KW-1185">Reference proteome</keyword>
<organism evidence="3 4">
    <name type="scientific">Quillaja saponaria</name>
    <name type="common">Soap bark tree</name>
    <dbReference type="NCBI Taxonomy" id="32244"/>
    <lineage>
        <taxon>Eukaryota</taxon>
        <taxon>Viridiplantae</taxon>
        <taxon>Streptophyta</taxon>
        <taxon>Embryophyta</taxon>
        <taxon>Tracheophyta</taxon>
        <taxon>Spermatophyta</taxon>
        <taxon>Magnoliopsida</taxon>
        <taxon>eudicotyledons</taxon>
        <taxon>Gunneridae</taxon>
        <taxon>Pentapetalae</taxon>
        <taxon>rosids</taxon>
        <taxon>fabids</taxon>
        <taxon>Fabales</taxon>
        <taxon>Quillajaceae</taxon>
        <taxon>Quillaja</taxon>
    </lineage>
</organism>
<sequence length="161" mass="18062">MFCLSKLSISKTIAQAPLPDDSPPTNSNSPKLPTRRMKTTILPRKKLRPRPQQPTVIQIERIIGAGSFRDGEPGDSDQRKSVFDMSLLSPSNPFEGPVEKKLRETGEWVTTNTENKFRSSGKRILMFVLQWVLPIWSLSLLVASGVVKLPFSTKLLDDLIM</sequence>
<dbReference type="Proteomes" id="UP001163823">
    <property type="component" value="Chromosome 14"/>
</dbReference>
<feature type="region of interest" description="Disordered" evidence="1">
    <location>
        <begin position="15"/>
        <end position="36"/>
    </location>
</feature>
<accession>A0AAD7KNX0</accession>
<evidence type="ECO:0000313" key="3">
    <source>
        <dbReference type="EMBL" id="KAJ7942936.1"/>
    </source>
</evidence>
<name>A0AAD7KNX0_QUISA</name>
<dbReference type="KEGG" id="qsa:O6P43_032546"/>
<dbReference type="GO" id="GO:0009773">
    <property type="term" value="P:photosynthetic electron transport in photosystem I"/>
    <property type="evidence" value="ECO:0007669"/>
    <property type="project" value="InterPro"/>
</dbReference>